<keyword evidence="3" id="KW-1003">Cell membrane</keyword>
<dbReference type="NCBIfam" id="TIGR00711">
    <property type="entry name" value="efflux_EmrB"/>
    <property type="match status" value="1"/>
</dbReference>
<dbReference type="InterPro" id="IPR020846">
    <property type="entry name" value="MFS_dom"/>
</dbReference>
<feature type="transmembrane region" description="Helical" evidence="8">
    <location>
        <begin position="127"/>
        <end position="148"/>
    </location>
</feature>
<feature type="transmembrane region" description="Helical" evidence="8">
    <location>
        <begin position="256"/>
        <end position="277"/>
    </location>
</feature>
<evidence type="ECO:0000256" key="1">
    <source>
        <dbReference type="ARBA" id="ARBA00004651"/>
    </source>
</evidence>
<dbReference type="Pfam" id="PF07690">
    <property type="entry name" value="MFS_1"/>
    <property type="match status" value="1"/>
</dbReference>
<feature type="transmembrane region" description="Helical" evidence="8">
    <location>
        <begin position="194"/>
        <end position="214"/>
    </location>
</feature>
<comment type="subcellular location">
    <subcellularLocation>
        <location evidence="1">Cell membrane</location>
        <topology evidence="1">Multi-pass membrane protein</topology>
    </subcellularLocation>
</comment>
<feature type="transmembrane region" description="Helical" evidence="8">
    <location>
        <begin position="364"/>
        <end position="383"/>
    </location>
</feature>
<reference evidence="10 11" key="1">
    <citation type="submission" date="2024-06" db="EMBL/GenBank/DDBJ databases">
        <title>The Natural Products Discovery Center: Release of the First 8490 Sequenced Strains for Exploring Actinobacteria Biosynthetic Diversity.</title>
        <authorList>
            <person name="Kalkreuter E."/>
            <person name="Kautsar S.A."/>
            <person name="Yang D."/>
            <person name="Bader C.D."/>
            <person name="Teijaro C.N."/>
            <person name="Fluegel L."/>
            <person name="Davis C.M."/>
            <person name="Simpson J.R."/>
            <person name="Lauterbach L."/>
            <person name="Steele A.D."/>
            <person name="Gui C."/>
            <person name="Meng S."/>
            <person name="Li G."/>
            <person name="Viehrig K."/>
            <person name="Ye F."/>
            <person name="Su P."/>
            <person name="Kiefer A.F."/>
            <person name="Nichols A."/>
            <person name="Cepeda A.J."/>
            <person name="Yan W."/>
            <person name="Fan B."/>
            <person name="Jiang Y."/>
            <person name="Adhikari A."/>
            <person name="Zheng C.-J."/>
            <person name="Schuster L."/>
            <person name="Cowan T.M."/>
            <person name="Smanski M.J."/>
            <person name="Chevrette M.G."/>
            <person name="De Carvalho L.P.S."/>
            <person name="Shen B."/>
        </authorList>
    </citation>
    <scope>NUCLEOTIDE SEQUENCE [LARGE SCALE GENOMIC DNA]</scope>
    <source>
        <strain evidence="10 11">NPDC048946</strain>
    </source>
</reference>
<comment type="caution">
    <text evidence="10">The sequence shown here is derived from an EMBL/GenBank/DDBJ whole genome shotgun (WGS) entry which is preliminary data.</text>
</comment>
<evidence type="ECO:0000313" key="11">
    <source>
        <dbReference type="Proteomes" id="UP001551482"/>
    </source>
</evidence>
<dbReference type="Proteomes" id="UP001551482">
    <property type="component" value="Unassembled WGS sequence"/>
</dbReference>
<gene>
    <name evidence="10" type="ORF">AB0C36_14835</name>
</gene>
<dbReference type="PANTHER" id="PTHR42718:SF39">
    <property type="entry name" value="ACTINORHODIN TRANSPORTER-RELATED"/>
    <property type="match status" value="1"/>
</dbReference>
<keyword evidence="7" id="KW-0046">Antibiotic resistance</keyword>
<dbReference type="InterPro" id="IPR036259">
    <property type="entry name" value="MFS_trans_sf"/>
</dbReference>
<keyword evidence="2" id="KW-0813">Transport</keyword>
<evidence type="ECO:0000256" key="4">
    <source>
        <dbReference type="ARBA" id="ARBA00022692"/>
    </source>
</evidence>
<feature type="transmembrane region" description="Helical" evidence="8">
    <location>
        <begin position="298"/>
        <end position="324"/>
    </location>
</feature>
<dbReference type="PANTHER" id="PTHR42718">
    <property type="entry name" value="MAJOR FACILITATOR SUPERFAMILY MULTIDRUG TRANSPORTER MFSC"/>
    <property type="match status" value="1"/>
</dbReference>
<sequence length="500" mass="51659">MSAVLESAAPTVAADAPIHEGPTAPKRTGADRKWLGLGVVLAATLMNLLDATVVNVAAPAIRADLGGSYSALQWMAAAYTLTLAAGLLTGGRLGDIFGRKRMMQIGIVGFVAASVLCAVAWSPEALITARVLQGLAGAVMIPQGFGLIRDLFPPQEMGKAFAMFGPAIGLATILGPIVAGALVDADLFGTGWRMIFLINVPLGLFALLVGRFALPAKPPVAKDDKSMDLLGVLIGGSGMFMLVYPLVQGQEKGWPVWMFAMLAGAVAVLAGFVAYTLRRTTKGGKAPLVQLSVFAKRSYSSGVLFVIVFFGAITGLSMAIGLFLQLGLGFSAMRASLTMGSWALGAFVGSGISGVVMGKLGRKVLHIGLSIMAVGITGLYFVFANATTDLGSWILVAPFLVFGLGMGMIFVPLFDIIMGDVKDHEVGSASSALESMQQLAAALGVAVFGTVFFSQGGAHMHQQSAVDAVATTTLIALALTAVAFVLGFLLPKHARQGGGH</sequence>
<feature type="domain" description="Major facilitator superfamily (MFS) profile" evidence="9">
    <location>
        <begin position="36"/>
        <end position="495"/>
    </location>
</feature>
<dbReference type="EMBL" id="JBEZFP010000031">
    <property type="protein sequence ID" value="MEU8134778.1"/>
    <property type="molecule type" value="Genomic_DNA"/>
</dbReference>
<feature type="transmembrane region" description="Helical" evidence="8">
    <location>
        <begin position="395"/>
        <end position="418"/>
    </location>
</feature>
<feature type="transmembrane region" description="Helical" evidence="8">
    <location>
        <begin position="336"/>
        <end position="357"/>
    </location>
</feature>
<keyword evidence="4 8" id="KW-0812">Transmembrane</keyword>
<feature type="transmembrane region" description="Helical" evidence="8">
    <location>
        <begin position="439"/>
        <end position="456"/>
    </location>
</feature>
<protein>
    <submittedName>
        <fullName evidence="10">MFS transporter</fullName>
    </submittedName>
</protein>
<evidence type="ECO:0000256" key="5">
    <source>
        <dbReference type="ARBA" id="ARBA00022989"/>
    </source>
</evidence>
<proteinExistence type="predicted"/>
<feature type="transmembrane region" description="Helical" evidence="8">
    <location>
        <begin position="160"/>
        <end position="182"/>
    </location>
</feature>
<dbReference type="SUPFAM" id="SSF103473">
    <property type="entry name" value="MFS general substrate transporter"/>
    <property type="match status" value="1"/>
</dbReference>
<feature type="transmembrane region" description="Helical" evidence="8">
    <location>
        <begin position="34"/>
        <end position="58"/>
    </location>
</feature>
<feature type="transmembrane region" description="Helical" evidence="8">
    <location>
        <begin position="102"/>
        <end position="121"/>
    </location>
</feature>
<evidence type="ECO:0000256" key="7">
    <source>
        <dbReference type="ARBA" id="ARBA00023251"/>
    </source>
</evidence>
<evidence type="ECO:0000313" key="10">
    <source>
        <dbReference type="EMBL" id="MEU8134778.1"/>
    </source>
</evidence>
<evidence type="ECO:0000256" key="8">
    <source>
        <dbReference type="SAM" id="Phobius"/>
    </source>
</evidence>
<feature type="transmembrane region" description="Helical" evidence="8">
    <location>
        <begin position="468"/>
        <end position="490"/>
    </location>
</feature>
<evidence type="ECO:0000256" key="6">
    <source>
        <dbReference type="ARBA" id="ARBA00023136"/>
    </source>
</evidence>
<feature type="transmembrane region" description="Helical" evidence="8">
    <location>
        <begin position="70"/>
        <end position="90"/>
    </location>
</feature>
<evidence type="ECO:0000259" key="9">
    <source>
        <dbReference type="PROSITE" id="PS50850"/>
    </source>
</evidence>
<keyword evidence="5 8" id="KW-1133">Transmembrane helix</keyword>
<accession>A0ABV3DG92</accession>
<dbReference type="InterPro" id="IPR011701">
    <property type="entry name" value="MFS"/>
</dbReference>
<evidence type="ECO:0000256" key="3">
    <source>
        <dbReference type="ARBA" id="ARBA00022475"/>
    </source>
</evidence>
<evidence type="ECO:0000256" key="2">
    <source>
        <dbReference type="ARBA" id="ARBA00022448"/>
    </source>
</evidence>
<organism evidence="10 11">
    <name type="scientific">Streptodolium elevatio</name>
    <dbReference type="NCBI Taxonomy" id="3157996"/>
    <lineage>
        <taxon>Bacteria</taxon>
        <taxon>Bacillati</taxon>
        <taxon>Actinomycetota</taxon>
        <taxon>Actinomycetes</taxon>
        <taxon>Kitasatosporales</taxon>
        <taxon>Streptomycetaceae</taxon>
        <taxon>Streptodolium</taxon>
    </lineage>
</organism>
<dbReference type="Gene3D" id="1.20.1250.20">
    <property type="entry name" value="MFS general substrate transporter like domains"/>
    <property type="match status" value="1"/>
</dbReference>
<dbReference type="RefSeq" id="WP_358353708.1">
    <property type="nucleotide sequence ID" value="NZ_JBEZFP010000031.1"/>
</dbReference>
<dbReference type="PROSITE" id="PS50850">
    <property type="entry name" value="MFS"/>
    <property type="match status" value="1"/>
</dbReference>
<dbReference type="InterPro" id="IPR004638">
    <property type="entry name" value="EmrB-like"/>
</dbReference>
<name>A0ABV3DG92_9ACTN</name>
<dbReference type="CDD" id="cd17321">
    <property type="entry name" value="MFS_MMR_MDR_like"/>
    <property type="match status" value="1"/>
</dbReference>
<dbReference type="Gene3D" id="1.20.1720.10">
    <property type="entry name" value="Multidrug resistance protein D"/>
    <property type="match status" value="1"/>
</dbReference>
<keyword evidence="11" id="KW-1185">Reference proteome</keyword>
<feature type="transmembrane region" description="Helical" evidence="8">
    <location>
        <begin position="226"/>
        <end position="244"/>
    </location>
</feature>
<keyword evidence="6 8" id="KW-0472">Membrane</keyword>